<proteinExistence type="inferred from homology"/>
<dbReference type="AlphaFoldDB" id="A0A4R5PQ98"/>
<keyword evidence="2" id="KW-0560">Oxidoreductase</keyword>
<evidence type="ECO:0000313" key="5">
    <source>
        <dbReference type="Proteomes" id="UP000295131"/>
    </source>
</evidence>
<dbReference type="InterPro" id="IPR003680">
    <property type="entry name" value="Flavodoxin_fold"/>
</dbReference>
<dbReference type="Gene3D" id="3.40.50.360">
    <property type="match status" value="1"/>
</dbReference>
<comment type="caution">
    <text evidence="4">The sequence shown here is derived from an EMBL/GenBank/DDBJ whole genome shotgun (WGS) entry which is preliminary data.</text>
</comment>
<keyword evidence="5" id="KW-1185">Reference proteome</keyword>
<dbReference type="GO" id="GO:0003955">
    <property type="term" value="F:NAD(P)H dehydrogenase (quinone) activity"/>
    <property type="evidence" value="ECO:0007669"/>
    <property type="project" value="TreeGrafter"/>
</dbReference>
<name>A0A4R5PQ98_9HYPH</name>
<evidence type="ECO:0000256" key="2">
    <source>
        <dbReference type="ARBA" id="ARBA00023002"/>
    </source>
</evidence>
<evidence type="ECO:0000256" key="1">
    <source>
        <dbReference type="ARBA" id="ARBA00006252"/>
    </source>
</evidence>
<organism evidence="4 5">
    <name type="scientific">Pseudohoeflea suaedae</name>
    <dbReference type="NCBI Taxonomy" id="877384"/>
    <lineage>
        <taxon>Bacteria</taxon>
        <taxon>Pseudomonadati</taxon>
        <taxon>Pseudomonadota</taxon>
        <taxon>Alphaproteobacteria</taxon>
        <taxon>Hyphomicrobiales</taxon>
        <taxon>Rhizobiaceae</taxon>
        <taxon>Pseudohoeflea</taxon>
    </lineage>
</organism>
<dbReference type="EMBL" id="SMSI01000001">
    <property type="protein sequence ID" value="TDH39302.1"/>
    <property type="molecule type" value="Genomic_DNA"/>
</dbReference>
<evidence type="ECO:0000313" key="4">
    <source>
        <dbReference type="EMBL" id="TDH39302.1"/>
    </source>
</evidence>
<dbReference type="PANTHER" id="PTHR10204:SF34">
    <property type="entry name" value="NAD(P)H DEHYDROGENASE [QUINONE] 1 ISOFORM 1"/>
    <property type="match status" value="1"/>
</dbReference>
<dbReference type="RefSeq" id="WP_133284133.1">
    <property type="nucleotide sequence ID" value="NZ_SMSI01000001.1"/>
</dbReference>
<sequence>MRVLLVHAHPVESSFNGSLFRMARRTLVDAGHTVDCLDLYAEKFDPVLSHDERLGYHDTGTNRNAVADSVERLLKADALVLVYPVWNYGFPAILKGWFDRVFLPGVSFRIDDGQVAPCLHNIGRLAVITSYGGTRLRAFIAGDPPRKIVKRMLRLTIRPRAPVHYLAHYDMNRSTTETRHAFMSKVQSVLENF</sequence>
<dbReference type="InterPro" id="IPR029039">
    <property type="entry name" value="Flavoprotein-like_sf"/>
</dbReference>
<comment type="similarity">
    <text evidence="1">Belongs to the NAD(P)H dehydrogenase (quinone) family.</text>
</comment>
<dbReference type="InterPro" id="IPR051545">
    <property type="entry name" value="NAD(P)H_dehydrogenase_qn"/>
</dbReference>
<protein>
    <submittedName>
        <fullName evidence="4">Flavodoxin family protein</fullName>
    </submittedName>
</protein>
<dbReference type="Proteomes" id="UP000295131">
    <property type="component" value="Unassembled WGS sequence"/>
</dbReference>
<dbReference type="GO" id="GO:0005829">
    <property type="term" value="C:cytosol"/>
    <property type="evidence" value="ECO:0007669"/>
    <property type="project" value="TreeGrafter"/>
</dbReference>
<dbReference type="SUPFAM" id="SSF52218">
    <property type="entry name" value="Flavoproteins"/>
    <property type="match status" value="1"/>
</dbReference>
<reference evidence="4 5" key="1">
    <citation type="journal article" date="2013" name="Int. J. Syst. Evol. Microbiol.">
        <title>Hoeflea suaedae sp. nov., an endophytic bacterium isolated from the root of the halophyte Suaeda maritima.</title>
        <authorList>
            <person name="Chung E.J."/>
            <person name="Park J.A."/>
            <person name="Pramanik P."/>
            <person name="Bibi F."/>
            <person name="Jeon C.O."/>
            <person name="Chung Y.R."/>
        </authorList>
    </citation>
    <scope>NUCLEOTIDE SEQUENCE [LARGE SCALE GENOMIC DNA]</scope>
    <source>
        <strain evidence="4 5">YC6898</strain>
    </source>
</reference>
<evidence type="ECO:0000259" key="3">
    <source>
        <dbReference type="Pfam" id="PF02525"/>
    </source>
</evidence>
<dbReference type="OrthoDB" id="9798454at2"/>
<accession>A0A4R5PQ98</accession>
<gene>
    <name evidence="4" type="ORF">E2A64_09640</name>
</gene>
<dbReference type="Pfam" id="PF02525">
    <property type="entry name" value="Flavodoxin_2"/>
    <property type="match status" value="1"/>
</dbReference>
<dbReference type="PANTHER" id="PTHR10204">
    <property type="entry name" value="NAD P H OXIDOREDUCTASE-RELATED"/>
    <property type="match status" value="1"/>
</dbReference>
<feature type="domain" description="Flavodoxin-like fold" evidence="3">
    <location>
        <begin position="1"/>
        <end position="134"/>
    </location>
</feature>